<dbReference type="PANTHER" id="PTHR43685:SF2">
    <property type="entry name" value="GLYCOSYLTRANSFERASE 2-LIKE DOMAIN-CONTAINING PROTEIN"/>
    <property type="match status" value="1"/>
</dbReference>
<dbReference type="Proteomes" id="UP000448877">
    <property type="component" value="Unassembled WGS sequence"/>
</dbReference>
<dbReference type="SUPFAM" id="SSF53448">
    <property type="entry name" value="Nucleotide-diphospho-sugar transferases"/>
    <property type="match status" value="1"/>
</dbReference>
<keyword evidence="2" id="KW-0808">Transferase</keyword>
<name>A0A108TGZ7_9BACE</name>
<dbReference type="GeneID" id="66307138"/>
<dbReference type="CDD" id="cd00761">
    <property type="entry name" value="Glyco_tranf_GTA_type"/>
    <property type="match status" value="1"/>
</dbReference>
<dbReference type="Pfam" id="PF00535">
    <property type="entry name" value="Glycos_transf_2"/>
    <property type="match status" value="1"/>
</dbReference>
<reference evidence="2 5" key="2">
    <citation type="journal article" date="2019" name="Nat. Med.">
        <title>A library of human gut bacterial isolates paired with longitudinal multiomics data enables mechanistic microbiome research.</title>
        <authorList>
            <person name="Poyet M."/>
            <person name="Groussin M."/>
            <person name="Gibbons S.M."/>
            <person name="Avila-Pacheco J."/>
            <person name="Jiang X."/>
            <person name="Kearney S.M."/>
            <person name="Perrotta A.R."/>
            <person name="Berdy B."/>
            <person name="Zhao S."/>
            <person name="Lieberman T.D."/>
            <person name="Swanson P.K."/>
            <person name="Smith M."/>
            <person name="Roesemann S."/>
            <person name="Alexander J.E."/>
            <person name="Rich S.A."/>
            <person name="Livny J."/>
            <person name="Vlamakis H."/>
            <person name="Clish C."/>
            <person name="Bullock K."/>
            <person name="Deik A."/>
            <person name="Scott J."/>
            <person name="Pierce K.A."/>
            <person name="Xavier R.J."/>
            <person name="Alm E.J."/>
        </authorList>
    </citation>
    <scope>NUCLEOTIDE SEQUENCE [LARGE SCALE GENOMIC DNA]</scope>
    <source>
        <strain evidence="2 5">BIOML-A6</strain>
    </source>
</reference>
<dbReference type="EMBL" id="QRVJ01000007">
    <property type="protein sequence ID" value="RGS37078.1"/>
    <property type="molecule type" value="Genomic_DNA"/>
</dbReference>
<evidence type="ECO:0000313" key="5">
    <source>
        <dbReference type="Proteomes" id="UP000448877"/>
    </source>
</evidence>
<evidence type="ECO:0000259" key="1">
    <source>
        <dbReference type="Pfam" id="PF00535"/>
    </source>
</evidence>
<organism evidence="2 5">
    <name type="scientific">Bacteroides cellulosilyticus</name>
    <dbReference type="NCBI Taxonomy" id="246787"/>
    <lineage>
        <taxon>Bacteria</taxon>
        <taxon>Pseudomonadati</taxon>
        <taxon>Bacteroidota</taxon>
        <taxon>Bacteroidia</taxon>
        <taxon>Bacteroidales</taxon>
        <taxon>Bacteroidaceae</taxon>
        <taxon>Bacteroides</taxon>
    </lineage>
</organism>
<dbReference type="Gene3D" id="3.90.550.10">
    <property type="entry name" value="Spore Coat Polysaccharide Biosynthesis Protein SpsA, Chain A"/>
    <property type="match status" value="1"/>
</dbReference>
<protein>
    <submittedName>
        <fullName evidence="2">Glycosyltransferase family 2 protein</fullName>
    </submittedName>
</protein>
<dbReference type="InterPro" id="IPR001173">
    <property type="entry name" value="Glyco_trans_2-like"/>
</dbReference>
<dbReference type="InterPro" id="IPR029044">
    <property type="entry name" value="Nucleotide-diphossugar_trans"/>
</dbReference>
<accession>A0A108TGZ7</accession>
<comment type="caution">
    <text evidence="2">The sequence shown here is derived from an EMBL/GenBank/DDBJ whole genome shotgun (WGS) entry which is preliminary data.</text>
</comment>
<evidence type="ECO:0000313" key="2">
    <source>
        <dbReference type="EMBL" id="KAA5420440.1"/>
    </source>
</evidence>
<dbReference type="PANTHER" id="PTHR43685">
    <property type="entry name" value="GLYCOSYLTRANSFERASE"/>
    <property type="match status" value="1"/>
</dbReference>
<dbReference type="InterPro" id="IPR050834">
    <property type="entry name" value="Glycosyltransf_2"/>
</dbReference>
<gene>
    <name evidence="3" type="ORF">DWX97_10895</name>
    <name evidence="2" type="ORF">F2Y81_08010</name>
</gene>
<reference evidence="3 4" key="1">
    <citation type="submission" date="2018-08" db="EMBL/GenBank/DDBJ databases">
        <title>A genome reference for cultivated species of the human gut microbiota.</title>
        <authorList>
            <person name="Zou Y."/>
            <person name="Xue W."/>
            <person name="Luo G."/>
        </authorList>
    </citation>
    <scope>NUCLEOTIDE SEQUENCE [LARGE SCALE GENOMIC DNA]</scope>
    <source>
        <strain evidence="3 4">AF22-3AC</strain>
    </source>
</reference>
<dbReference type="EMBL" id="VVYV01000010">
    <property type="protein sequence ID" value="KAA5420440.1"/>
    <property type="molecule type" value="Genomic_DNA"/>
</dbReference>
<evidence type="ECO:0000313" key="3">
    <source>
        <dbReference type="EMBL" id="RGS37078.1"/>
    </source>
</evidence>
<dbReference type="AlphaFoldDB" id="A0A108TGZ7"/>
<dbReference type="RefSeq" id="WP_007217283.1">
    <property type="nucleotide sequence ID" value="NZ_CABMLT010000001.1"/>
</dbReference>
<proteinExistence type="predicted"/>
<dbReference type="GO" id="GO:0016740">
    <property type="term" value="F:transferase activity"/>
    <property type="evidence" value="ECO:0007669"/>
    <property type="project" value="UniProtKB-KW"/>
</dbReference>
<dbReference type="Proteomes" id="UP000283341">
    <property type="component" value="Unassembled WGS sequence"/>
</dbReference>
<feature type="domain" description="Glycosyltransferase 2-like" evidence="1">
    <location>
        <begin position="8"/>
        <end position="138"/>
    </location>
</feature>
<evidence type="ECO:0000313" key="4">
    <source>
        <dbReference type="Proteomes" id="UP000283341"/>
    </source>
</evidence>
<sequence length="320" mass="37687">MKQNDLTLAICMYNAERYIEETLGCVMEQTIQNFHLLIIDDCSTDGSLDKVERFFANNMRQYELISFEENHGIAYARNYALHHATTKYLIFIDSDDLPLPQLLEKEYNLLKNDQELMAVSSWLSFIDTKSNLIGGGLFIGATNKQSFRKHAERNKLIFLPIQTMFERGLAIQVGGFQCEGFPIGKPRYRDYCEDLDLWTRLSDLYKENRYIVTIPEVLYYYRKADSLSANHFNMIIKMRYTKINLLRRRTGQKELTFEEFYSRLSKKEMKSLQRNAKAADSLRNGVFYLKKKSLKGIWLIIASLWYKPSYLFDKLKHNIK</sequence>